<protein>
    <submittedName>
        <fullName evidence="1">Uncharacterized protein</fullName>
    </submittedName>
</protein>
<name>A0A9D7E3I2_9PROT</name>
<comment type="caution">
    <text evidence="1">The sequence shown here is derived from an EMBL/GenBank/DDBJ whole genome shotgun (WGS) entry which is preliminary data.</text>
</comment>
<dbReference type="AlphaFoldDB" id="A0A9D7E3I2"/>
<sequence>MTLGDRQREEYGQFQRVLAWCTSVVTRMLLEEGSVPPHLFFVRMGQQTIARVGAVKLLGDDSGTGRHLQIMNQVVGLDNVDVAVFVREWREVAKGENDGDATNIVMFHMTGKHYEATVVCRRQTDRTGLECMELEVSHLHARSGSRTPH</sequence>
<proteinExistence type="predicted"/>
<organism evidence="1 2">
    <name type="scientific">Candidatus Methylophosphatis roskildensis</name>
    <dbReference type="NCBI Taxonomy" id="2899263"/>
    <lineage>
        <taxon>Bacteria</taxon>
        <taxon>Pseudomonadati</taxon>
        <taxon>Pseudomonadota</taxon>
        <taxon>Betaproteobacteria</taxon>
        <taxon>Nitrosomonadales</taxon>
        <taxon>Sterolibacteriaceae</taxon>
        <taxon>Candidatus Methylophosphatis</taxon>
    </lineage>
</organism>
<evidence type="ECO:0000313" key="1">
    <source>
        <dbReference type="EMBL" id="MBK6973146.1"/>
    </source>
</evidence>
<reference evidence="1" key="1">
    <citation type="submission" date="2020-10" db="EMBL/GenBank/DDBJ databases">
        <title>Connecting structure to function with the recovery of over 1000 high-quality activated sludge metagenome-assembled genomes encoding full-length rRNA genes using long-read sequencing.</title>
        <authorList>
            <person name="Singleton C.M."/>
            <person name="Petriglieri F."/>
            <person name="Kristensen J.M."/>
            <person name="Kirkegaard R.H."/>
            <person name="Michaelsen T.Y."/>
            <person name="Andersen M.H."/>
            <person name="Karst S.M."/>
            <person name="Dueholm M.S."/>
            <person name="Nielsen P.H."/>
            <person name="Albertsen M."/>
        </authorList>
    </citation>
    <scope>NUCLEOTIDE SEQUENCE</scope>
    <source>
        <strain evidence="1">Bjer_18-Q3-R1-45_BAT3C.347</strain>
    </source>
</reference>
<dbReference type="Proteomes" id="UP000807785">
    <property type="component" value="Unassembled WGS sequence"/>
</dbReference>
<gene>
    <name evidence="1" type="ORF">IPH26_09435</name>
</gene>
<accession>A0A9D7E3I2</accession>
<evidence type="ECO:0000313" key="2">
    <source>
        <dbReference type="Proteomes" id="UP000807785"/>
    </source>
</evidence>
<dbReference type="EMBL" id="JADJEV010000003">
    <property type="protein sequence ID" value="MBK6973146.1"/>
    <property type="molecule type" value="Genomic_DNA"/>
</dbReference>